<dbReference type="InterPro" id="IPR000182">
    <property type="entry name" value="GNAT_dom"/>
</dbReference>
<dbReference type="PROSITE" id="PS51186">
    <property type="entry name" value="GNAT"/>
    <property type="match status" value="1"/>
</dbReference>
<evidence type="ECO:0000313" key="4">
    <source>
        <dbReference type="EMBL" id="EGP46660.1"/>
    </source>
</evidence>
<gene>
    <name evidence="4" type="ORF">AXXA_09468</name>
</gene>
<feature type="binding site" evidence="2">
    <location>
        <position position="278"/>
    </location>
    <ligand>
        <name>substrate</name>
    </ligand>
</feature>
<dbReference type="InterPro" id="IPR016181">
    <property type="entry name" value="Acyl_CoA_acyltransferase"/>
</dbReference>
<accession>F7SYZ0</accession>
<feature type="binding site" evidence="2">
    <location>
        <position position="176"/>
    </location>
    <ligand>
        <name>substrate</name>
    </ligand>
</feature>
<dbReference type="EMBL" id="AFRQ01000037">
    <property type="protein sequence ID" value="EGP46660.1"/>
    <property type="molecule type" value="Genomic_DNA"/>
</dbReference>
<dbReference type="InterPro" id="IPR020023">
    <property type="entry name" value="PseG"/>
</dbReference>
<proteinExistence type="predicted"/>
<dbReference type="NCBIfam" id="TIGR03590">
    <property type="entry name" value="PseG"/>
    <property type="match status" value="1"/>
</dbReference>
<dbReference type="HOGENOM" id="CLU_023406_0_1_4"/>
<comment type="caution">
    <text evidence="4">The sequence shown here is derived from an EMBL/GenBank/DDBJ whole genome shotgun (WGS) entry which is preliminary data.</text>
</comment>
<name>F7SYZ0_9BURK</name>
<reference evidence="4 5" key="1">
    <citation type="submission" date="2011-06" db="EMBL/GenBank/DDBJ databases">
        <authorList>
            <person name="Bador J."/>
            <person name="Amoureux L."/>
            <person name="Neuwirth C."/>
        </authorList>
    </citation>
    <scope>NUCLEOTIDE SEQUENCE [LARGE SCALE GENOMIC DNA]</scope>
    <source>
        <strain evidence="4 5">AXX-A</strain>
    </source>
</reference>
<dbReference type="Gene3D" id="3.40.630.30">
    <property type="match status" value="1"/>
</dbReference>
<feature type="domain" description="N-acetyltransferase" evidence="3">
    <location>
        <begin position="364"/>
        <end position="510"/>
    </location>
</feature>
<evidence type="ECO:0000256" key="2">
    <source>
        <dbReference type="PIRSR" id="PIRSR620023-2"/>
    </source>
</evidence>
<keyword evidence="4" id="KW-0808">Transferase</keyword>
<dbReference type="eggNOG" id="COG1670">
    <property type="taxonomic scope" value="Bacteria"/>
</dbReference>
<dbReference type="Proteomes" id="UP000004853">
    <property type="component" value="Unassembled WGS sequence"/>
</dbReference>
<dbReference type="PATRIC" id="fig|1003200.3.peg.1863"/>
<feature type="active site" description="Proton acceptor" evidence="1">
    <location>
        <position position="22"/>
    </location>
</feature>
<dbReference type="AlphaFoldDB" id="F7SYZ0"/>
<dbReference type="SUPFAM" id="SSF53756">
    <property type="entry name" value="UDP-Glycosyltransferase/glycogen phosphorylase"/>
    <property type="match status" value="1"/>
</dbReference>
<evidence type="ECO:0000259" key="3">
    <source>
        <dbReference type="PROSITE" id="PS51186"/>
    </source>
</evidence>
<protein>
    <submittedName>
        <fullName evidence="4">GCN5-related N-acetyltransferase</fullName>
    </submittedName>
</protein>
<dbReference type="Pfam" id="PF13302">
    <property type="entry name" value="Acetyltransf_3"/>
    <property type="match status" value="1"/>
</dbReference>
<dbReference type="SUPFAM" id="SSF55729">
    <property type="entry name" value="Acyl-CoA N-acyltransferases (Nat)"/>
    <property type="match status" value="1"/>
</dbReference>
<dbReference type="eggNOG" id="COG3980">
    <property type="taxonomic scope" value="Bacteria"/>
</dbReference>
<evidence type="ECO:0000256" key="1">
    <source>
        <dbReference type="PIRSR" id="PIRSR620023-1"/>
    </source>
</evidence>
<evidence type="ECO:0000313" key="5">
    <source>
        <dbReference type="Proteomes" id="UP000004853"/>
    </source>
</evidence>
<dbReference type="Gene3D" id="3.40.50.2000">
    <property type="entry name" value="Glycogen Phosphorylase B"/>
    <property type="match status" value="1"/>
</dbReference>
<organism evidence="4 5">
    <name type="scientific">Achromobacter insuavis AXX-A</name>
    <dbReference type="NCBI Taxonomy" id="1003200"/>
    <lineage>
        <taxon>Bacteria</taxon>
        <taxon>Pseudomonadati</taxon>
        <taxon>Pseudomonadota</taxon>
        <taxon>Betaproteobacteria</taxon>
        <taxon>Burkholderiales</taxon>
        <taxon>Alcaligenaceae</taxon>
        <taxon>Achromobacter</taxon>
    </lineage>
</organism>
<dbReference type="GO" id="GO:0016747">
    <property type="term" value="F:acyltransferase activity, transferring groups other than amino-acyl groups"/>
    <property type="evidence" value="ECO:0007669"/>
    <property type="project" value="InterPro"/>
</dbReference>
<sequence>MLPAPMIVAIRVDASVEIGAGHVMRCLTLADGLAAAGATVHFLCRPHAGHLGDLIERRGHVLHLLPAPEKVGPDAGVYGAWLGDTLAGDCRATGDVLSRLRPEWLVVDHYALDASWQKPLRQWARRILVIDDLADRDHDCDILLDQNFYRDAGQRYGTRVSSRCTQLLGPRYALLRPEFCSERAVPRGRDGQVRRVLVAFGGMDRDDYTSRFLAGLPASAQALEFDVVIGASHPRRAALSAFCDARPNVALHVQSSRMAELMQAADLAVGASGTSNWERFCVGVPTIAAAVAENQAPLLHDLMLEGALLGVALETPDAIGDCLRLFEYARHQPSLLRGLAEKGRRMVDGKGMARVLRRMLTPEIALRLVTAQDCRAIFEWRNDPRARAHAHDSSPLAFSSHARWFEAVLADPNRVMLIATTASESAAVVRFDCAGSSATISIYLVPDMHGRALGPAVIRQASDWLLAERPEIERVLAEVKPENQASAQAFGEAGYALQYQTFVLRRTSND</sequence>
<dbReference type="Gene3D" id="3.40.50.11190">
    <property type="match status" value="1"/>
</dbReference>